<comment type="caution">
    <text evidence="1">The sequence shown here is derived from an EMBL/GenBank/DDBJ whole genome shotgun (WGS) entry which is preliminary data.</text>
</comment>
<dbReference type="Proteomes" id="UP000681720">
    <property type="component" value="Unassembled WGS sequence"/>
</dbReference>
<reference evidence="1" key="1">
    <citation type="submission" date="2021-02" db="EMBL/GenBank/DDBJ databases">
        <authorList>
            <person name="Nowell W R."/>
        </authorList>
    </citation>
    <scope>NUCLEOTIDE SEQUENCE</scope>
</reference>
<gene>
    <name evidence="1" type="ORF">GIL414_LOCUS29115</name>
</gene>
<feature type="non-terminal residue" evidence="1">
    <location>
        <position position="1"/>
    </location>
</feature>
<accession>A0A8S2V6W6</accession>
<evidence type="ECO:0000313" key="1">
    <source>
        <dbReference type="EMBL" id="CAF4377230.1"/>
    </source>
</evidence>
<name>A0A8S2V6W6_9BILA</name>
<evidence type="ECO:0000313" key="2">
    <source>
        <dbReference type="Proteomes" id="UP000681720"/>
    </source>
</evidence>
<dbReference type="AlphaFoldDB" id="A0A8S2V6W6"/>
<protein>
    <submittedName>
        <fullName evidence="1">Uncharacterized protein</fullName>
    </submittedName>
</protein>
<proteinExistence type="predicted"/>
<sequence>SDQMYSNTTFLARNNDGTFREQDQVNNNELIQWLRDHLPSTCLVIKDLYYVHNIIIWI</sequence>
<dbReference type="EMBL" id="CAJOBJ010051755">
    <property type="protein sequence ID" value="CAF4377230.1"/>
    <property type="molecule type" value="Genomic_DNA"/>
</dbReference>
<organism evidence="1 2">
    <name type="scientific">Rotaria magnacalcarata</name>
    <dbReference type="NCBI Taxonomy" id="392030"/>
    <lineage>
        <taxon>Eukaryota</taxon>
        <taxon>Metazoa</taxon>
        <taxon>Spiralia</taxon>
        <taxon>Gnathifera</taxon>
        <taxon>Rotifera</taxon>
        <taxon>Eurotatoria</taxon>
        <taxon>Bdelloidea</taxon>
        <taxon>Philodinida</taxon>
        <taxon>Philodinidae</taxon>
        <taxon>Rotaria</taxon>
    </lineage>
</organism>